<dbReference type="Gene3D" id="3.10.450.40">
    <property type="match status" value="2"/>
</dbReference>
<dbReference type="PANTHER" id="PTHR33415:SF12">
    <property type="entry name" value="PROTEIN EMBRYO DEFECTIVE 514"/>
    <property type="match status" value="1"/>
</dbReference>
<gene>
    <name evidence="3" type="ORF">LITE_LOCUS483</name>
</gene>
<dbReference type="GO" id="GO:0017126">
    <property type="term" value="P:nucleologenesis"/>
    <property type="evidence" value="ECO:0007669"/>
    <property type="project" value="TreeGrafter"/>
</dbReference>
<dbReference type="Proteomes" id="UP001154282">
    <property type="component" value="Unassembled WGS sequence"/>
</dbReference>
<dbReference type="AlphaFoldDB" id="A0AAV0GR70"/>
<sequence length="542" mass="60497">MIAIPKKLSGMWIHRVILVQDILFYFLGFPPILAHGDGVTWLTNINSPLSFSSVCNIFAAMATESDPSAEETGAGTSDGGGDDASKKRKREEDVGAGGERGNSSATESDLSKEETGAGTSDGGGDDATKKRKREEDVGAGGERGNSSAVVSLGSMEFRTSREMFEFFDSLISSWRRNDMVVHKDNFPMLLDLVKKGHPEPEKLIGSGFRGFCILDNRYCSRNRTFYLFTKDNAFQFCFRSCVHNILPLPDDLKEQGSGAVCACHLPRPEVEEVILQPWGFSTPDAVFSHFFYLLYHLPLNKPITEQSRVALLELMRKGDPARWENEFGSGSEVDQYSFEARIHPLYMASSRLRSFFLVRQSDRSAEEFCFLKLVENICSLPEGSKDDYVYPCSCHRSQGDFITLGVRKFATSHEMALYFDNHLYNEPLNAPVTMEELSMAALDLVRKGDPELGKKIGLSSGVYESYSVQARSDPVWGSRAYFIVREDGSMEPFCFWTCINNILPLTGEDKDRCCRGTRICLNFAAGPGCDQEQEEDIGPVFK</sequence>
<reference evidence="3" key="1">
    <citation type="submission" date="2022-08" db="EMBL/GenBank/DDBJ databases">
        <authorList>
            <person name="Gutierrez-Valencia J."/>
        </authorList>
    </citation>
    <scope>NUCLEOTIDE SEQUENCE</scope>
</reference>
<dbReference type="EMBL" id="CAMGYJ010000002">
    <property type="protein sequence ID" value="CAI0375146.1"/>
    <property type="molecule type" value="Genomic_DNA"/>
</dbReference>
<dbReference type="GO" id="GO:0005634">
    <property type="term" value="C:nucleus"/>
    <property type="evidence" value="ECO:0007669"/>
    <property type="project" value="TreeGrafter"/>
</dbReference>
<feature type="region of interest" description="Disordered" evidence="1">
    <location>
        <begin position="64"/>
        <end position="145"/>
    </location>
</feature>
<dbReference type="Pfam" id="PF11523">
    <property type="entry name" value="DUF3223"/>
    <property type="match status" value="2"/>
</dbReference>
<dbReference type="GO" id="GO:0009658">
    <property type="term" value="P:chloroplast organization"/>
    <property type="evidence" value="ECO:0007669"/>
    <property type="project" value="TreeGrafter"/>
</dbReference>
<evidence type="ECO:0000256" key="1">
    <source>
        <dbReference type="SAM" id="MobiDB-lite"/>
    </source>
</evidence>
<dbReference type="PANTHER" id="PTHR33415">
    <property type="entry name" value="PROTEIN EMBRYO DEFECTIVE 514"/>
    <property type="match status" value="1"/>
</dbReference>
<proteinExistence type="predicted"/>
<evidence type="ECO:0000313" key="4">
    <source>
        <dbReference type="Proteomes" id="UP001154282"/>
    </source>
</evidence>
<organism evidence="3 4">
    <name type="scientific">Linum tenue</name>
    <dbReference type="NCBI Taxonomy" id="586396"/>
    <lineage>
        <taxon>Eukaryota</taxon>
        <taxon>Viridiplantae</taxon>
        <taxon>Streptophyta</taxon>
        <taxon>Embryophyta</taxon>
        <taxon>Tracheophyta</taxon>
        <taxon>Spermatophyta</taxon>
        <taxon>Magnoliopsida</taxon>
        <taxon>eudicotyledons</taxon>
        <taxon>Gunneridae</taxon>
        <taxon>Pentapetalae</taxon>
        <taxon>rosids</taxon>
        <taxon>fabids</taxon>
        <taxon>Malpighiales</taxon>
        <taxon>Linaceae</taxon>
        <taxon>Linum</taxon>
    </lineage>
</organism>
<comment type="caution">
    <text evidence="3">The sequence shown here is derived from an EMBL/GenBank/DDBJ whole genome shotgun (WGS) entry which is preliminary data.</text>
</comment>
<keyword evidence="2" id="KW-0472">Membrane</keyword>
<name>A0AAV0GR70_9ROSI</name>
<keyword evidence="2" id="KW-1133">Transmembrane helix</keyword>
<protein>
    <submittedName>
        <fullName evidence="3">Uncharacterized protein</fullName>
    </submittedName>
</protein>
<evidence type="ECO:0000313" key="3">
    <source>
        <dbReference type="EMBL" id="CAI0375146.1"/>
    </source>
</evidence>
<evidence type="ECO:0000256" key="2">
    <source>
        <dbReference type="SAM" id="Phobius"/>
    </source>
</evidence>
<keyword evidence="2" id="KW-0812">Transmembrane</keyword>
<dbReference type="InterPro" id="IPR044673">
    <property type="entry name" value="DCL-like"/>
</dbReference>
<feature type="transmembrane region" description="Helical" evidence="2">
    <location>
        <begin position="12"/>
        <end position="33"/>
    </location>
</feature>
<accession>A0AAV0GR70</accession>
<keyword evidence="4" id="KW-1185">Reference proteome</keyword>
<dbReference type="GO" id="GO:0009507">
    <property type="term" value="C:chloroplast"/>
    <property type="evidence" value="ECO:0007669"/>
    <property type="project" value="TreeGrafter"/>
</dbReference>
<dbReference type="GO" id="GO:1901259">
    <property type="term" value="P:chloroplast rRNA processing"/>
    <property type="evidence" value="ECO:0007669"/>
    <property type="project" value="TreeGrafter"/>
</dbReference>